<evidence type="ECO:0000256" key="6">
    <source>
        <dbReference type="ARBA" id="ARBA00022679"/>
    </source>
</evidence>
<dbReference type="InterPro" id="IPR006132">
    <property type="entry name" value="Asp/Orn_carbamoyltranf_P-bd"/>
</dbReference>
<keyword evidence="5 8" id="KW-0963">Cytoplasm</keyword>
<dbReference type="NCBIfam" id="TIGR00658">
    <property type="entry name" value="orni_carb_tr"/>
    <property type="match status" value="1"/>
</dbReference>
<dbReference type="GO" id="GO:0042450">
    <property type="term" value="P:L-arginine biosynthetic process via ornithine"/>
    <property type="evidence" value="ECO:0007669"/>
    <property type="project" value="UniProtKB-UniRule"/>
</dbReference>
<feature type="binding site" evidence="8">
    <location>
        <begin position="229"/>
        <end position="230"/>
    </location>
    <ligand>
        <name>L-ornithine</name>
        <dbReference type="ChEBI" id="CHEBI:46911"/>
    </ligand>
</feature>
<evidence type="ECO:0000256" key="4">
    <source>
        <dbReference type="ARBA" id="ARBA00013007"/>
    </source>
</evidence>
<dbReference type="PRINTS" id="PR00102">
    <property type="entry name" value="OTCASE"/>
</dbReference>
<feature type="binding site" evidence="8">
    <location>
        <begin position="266"/>
        <end position="267"/>
    </location>
    <ligand>
        <name>carbamoyl phosphate</name>
        <dbReference type="ChEBI" id="CHEBI:58228"/>
    </ligand>
</feature>
<evidence type="ECO:0000313" key="12">
    <source>
        <dbReference type="Proteomes" id="UP000003573"/>
    </source>
</evidence>
<dbReference type="Pfam" id="PF00185">
    <property type="entry name" value="OTCace"/>
    <property type="match status" value="1"/>
</dbReference>
<dbReference type="EC" id="2.1.3.3" evidence="4 8"/>
<keyword evidence="6 8" id="KW-0808">Transferase</keyword>
<evidence type="ECO:0000256" key="1">
    <source>
        <dbReference type="ARBA" id="ARBA00003822"/>
    </source>
</evidence>
<evidence type="ECO:0000256" key="3">
    <source>
        <dbReference type="ARBA" id="ARBA00007805"/>
    </source>
</evidence>
<comment type="caution">
    <text evidence="11">The sequence shown here is derived from an EMBL/GenBank/DDBJ whole genome shotgun (WGS) entry which is preliminary data.</text>
</comment>
<dbReference type="PRINTS" id="PR00100">
    <property type="entry name" value="AOTCASE"/>
</dbReference>
<name>G5JVY7_9STRE</name>
<dbReference type="GO" id="GO:0019240">
    <property type="term" value="P:citrulline biosynthetic process"/>
    <property type="evidence" value="ECO:0007669"/>
    <property type="project" value="TreeGrafter"/>
</dbReference>
<reference evidence="11 12" key="1">
    <citation type="journal article" date="2014" name="Int. J. Syst. Evol. Microbiol.">
        <title>Phylogenomics and the dynamic genome evolution of the genus Streptococcus.</title>
        <authorList>
            <consortium name="The Broad Institute Genome Sequencing Platform"/>
            <person name="Richards V.P."/>
            <person name="Palmer S.R."/>
            <person name="Pavinski Bitar P.D."/>
            <person name="Qin X."/>
            <person name="Weinstock G.M."/>
            <person name="Highlander S.K."/>
            <person name="Town C.D."/>
            <person name="Burne R.A."/>
            <person name="Stanhope M.J."/>
        </authorList>
    </citation>
    <scope>NUCLEOTIDE SEQUENCE [LARGE SCALE GENOMIC DNA]</scope>
    <source>
        <strain evidence="11 12">NCTC 11558</strain>
    </source>
</reference>
<dbReference type="EMBL" id="AEUW02000001">
    <property type="protein sequence ID" value="EHJ52552.1"/>
    <property type="molecule type" value="Genomic_DNA"/>
</dbReference>
<feature type="binding site" evidence="8">
    <location>
        <position position="311"/>
    </location>
    <ligand>
        <name>carbamoyl phosphate</name>
        <dbReference type="ChEBI" id="CHEBI:58228"/>
    </ligand>
</feature>
<feature type="domain" description="Aspartate/ornithine carbamoyltransferase carbamoyl-P binding" evidence="10">
    <location>
        <begin position="5"/>
        <end position="145"/>
    </location>
</feature>
<dbReference type="NCBIfam" id="NF001986">
    <property type="entry name" value="PRK00779.1"/>
    <property type="match status" value="1"/>
</dbReference>
<dbReference type="AlphaFoldDB" id="G5JVY7"/>
<evidence type="ECO:0000259" key="10">
    <source>
        <dbReference type="Pfam" id="PF02729"/>
    </source>
</evidence>
<feature type="binding site" evidence="8">
    <location>
        <begin position="132"/>
        <end position="135"/>
    </location>
    <ligand>
        <name>carbamoyl phosphate</name>
        <dbReference type="ChEBI" id="CHEBI:58228"/>
    </ligand>
</feature>
<dbReference type="HAMAP" id="MF_01109">
    <property type="entry name" value="OTCase"/>
    <property type="match status" value="1"/>
</dbReference>
<feature type="binding site" evidence="8">
    <location>
        <position position="225"/>
    </location>
    <ligand>
        <name>L-ornithine</name>
        <dbReference type="ChEBI" id="CHEBI:46911"/>
    </ligand>
</feature>
<dbReference type="InterPro" id="IPR006131">
    <property type="entry name" value="Asp_carbamoyltransf_Asp/Orn-bd"/>
</dbReference>
<dbReference type="InterPro" id="IPR002292">
    <property type="entry name" value="Orn/put_carbamltrans"/>
</dbReference>
<feature type="binding site" evidence="8">
    <location>
        <position position="81"/>
    </location>
    <ligand>
        <name>carbamoyl phosphate</name>
        <dbReference type="ChEBI" id="CHEBI:58228"/>
    </ligand>
</feature>
<comment type="catalytic activity">
    <reaction evidence="7 8">
        <text>carbamoyl phosphate + L-ornithine = L-citrulline + phosphate + H(+)</text>
        <dbReference type="Rhea" id="RHEA:19513"/>
        <dbReference type="ChEBI" id="CHEBI:15378"/>
        <dbReference type="ChEBI" id="CHEBI:43474"/>
        <dbReference type="ChEBI" id="CHEBI:46911"/>
        <dbReference type="ChEBI" id="CHEBI:57743"/>
        <dbReference type="ChEBI" id="CHEBI:58228"/>
        <dbReference type="EC" id="2.1.3.3"/>
    </reaction>
</comment>
<dbReference type="GO" id="GO:0005737">
    <property type="term" value="C:cytoplasm"/>
    <property type="evidence" value="ECO:0007669"/>
    <property type="project" value="UniProtKB-SubCell"/>
</dbReference>
<dbReference type="Pfam" id="PF02729">
    <property type="entry name" value="OTCace_N"/>
    <property type="match status" value="1"/>
</dbReference>
<dbReference type="FunFam" id="3.40.50.1370:FF:000008">
    <property type="entry name" value="Ornithine carbamoyltransferase"/>
    <property type="match status" value="1"/>
</dbReference>
<dbReference type="PANTHER" id="PTHR45753">
    <property type="entry name" value="ORNITHINE CARBAMOYLTRANSFERASE, MITOCHONDRIAL"/>
    <property type="match status" value="1"/>
</dbReference>
<accession>G5JVY7</accession>
<evidence type="ECO:0000256" key="5">
    <source>
        <dbReference type="ARBA" id="ARBA00022490"/>
    </source>
</evidence>
<dbReference type="RefSeq" id="WP_003080682.1">
    <property type="nucleotide sequence ID" value="NZ_AEUW02000001.1"/>
</dbReference>
<evidence type="ECO:0000313" key="11">
    <source>
        <dbReference type="EMBL" id="EHJ52552.1"/>
    </source>
</evidence>
<dbReference type="InterPro" id="IPR006130">
    <property type="entry name" value="Asp/Orn_carbamoylTrfase"/>
</dbReference>
<dbReference type="eggNOG" id="COG0078">
    <property type="taxonomic scope" value="Bacteria"/>
</dbReference>
<evidence type="ECO:0000256" key="7">
    <source>
        <dbReference type="ARBA" id="ARBA00048772"/>
    </source>
</evidence>
<sequence length="326" mass="36815">MTRNKSFLKEIDHSKDDLLELIEQALWFKKLKKERTKHNYLEGLNIALIFEKTSTRTRSAFTVAGQDLGMNVTYLASDDIQLGKKESVIDTAKVLGSMFDGIEYRGFKQESAEFLAAYSGVPVWNGLTDDWHPTQMIADFMTIKELFGRLEGLTLVYLGDGRNNVASSLLVTSAILGINVMIIAPEELQPARSIVRIAKEHQTGGSIYITDDVSAVKNADILYTDVWVSMGEKVDFKDRIDLLLPYQINSNLLAQVTNPNAVVLHCLPAFHDTNTEIGKQIYDQYGYKELEITDEVFQQHSSSIFQEAENRLHSIKAIMYHSLKNL</sequence>
<dbReference type="Gene3D" id="3.40.50.1370">
    <property type="entry name" value="Aspartate/ornithine carbamoyltransferase"/>
    <property type="match status" value="2"/>
</dbReference>
<comment type="similarity">
    <text evidence="3 8">Belongs to the aspartate/ornithine carbamoyltransferase superfamily. OTCase family.</text>
</comment>
<dbReference type="InterPro" id="IPR024904">
    <property type="entry name" value="OTCase_ArgI"/>
</dbReference>
<gene>
    <name evidence="11" type="primary">argF_1</name>
    <name evidence="11" type="ORF">STRMA_1155</name>
</gene>
<protein>
    <recommendedName>
        <fullName evidence="4 8">Ornithine carbamoyltransferase</fullName>
        <shortName evidence="8">OTCase</shortName>
        <ecNumber evidence="4 8">2.1.3.3</ecNumber>
    </recommendedName>
</protein>
<dbReference type="GO" id="GO:0004585">
    <property type="term" value="F:ornithine carbamoyltransferase activity"/>
    <property type="evidence" value="ECO:0007669"/>
    <property type="project" value="UniProtKB-UniRule"/>
</dbReference>
<evidence type="ECO:0000259" key="9">
    <source>
        <dbReference type="Pfam" id="PF00185"/>
    </source>
</evidence>
<dbReference type="SUPFAM" id="SSF53671">
    <property type="entry name" value="Aspartate/ornithine carbamoyltransferase"/>
    <property type="match status" value="1"/>
</dbReference>
<feature type="binding site" evidence="8">
    <location>
        <position position="164"/>
    </location>
    <ligand>
        <name>L-ornithine</name>
        <dbReference type="ChEBI" id="CHEBI:46911"/>
    </ligand>
</feature>
<evidence type="ECO:0000256" key="8">
    <source>
        <dbReference type="HAMAP-Rule" id="MF_01109"/>
    </source>
</evidence>
<dbReference type="InterPro" id="IPR036901">
    <property type="entry name" value="Asp/Orn_carbamoylTrfase_sf"/>
</dbReference>
<evidence type="ECO:0000256" key="2">
    <source>
        <dbReference type="ARBA" id="ARBA00004496"/>
    </source>
</evidence>
<feature type="binding site" evidence="8">
    <location>
        <position position="105"/>
    </location>
    <ligand>
        <name>carbamoyl phosphate</name>
        <dbReference type="ChEBI" id="CHEBI:58228"/>
    </ligand>
</feature>
<dbReference type="STRING" id="764298.STRMA_1155"/>
<comment type="subcellular location">
    <subcellularLocation>
        <location evidence="2 8">Cytoplasm</location>
    </subcellularLocation>
</comment>
<dbReference type="PROSITE" id="PS00097">
    <property type="entry name" value="CARBAMOYLTRANSFERASE"/>
    <property type="match status" value="1"/>
</dbReference>
<dbReference type="PANTHER" id="PTHR45753:SF1">
    <property type="entry name" value="ORNITHINE CARBAMOYLTRANSFERASE, CATABOLIC"/>
    <property type="match status" value="1"/>
</dbReference>
<organism evidence="11 12">
    <name type="scientific">Streptococcus macacae NCTC 11558</name>
    <dbReference type="NCBI Taxonomy" id="764298"/>
    <lineage>
        <taxon>Bacteria</taxon>
        <taxon>Bacillati</taxon>
        <taxon>Bacillota</taxon>
        <taxon>Bacilli</taxon>
        <taxon>Lactobacillales</taxon>
        <taxon>Streptococcaceae</taxon>
        <taxon>Streptococcus</taxon>
    </lineage>
</organism>
<feature type="binding site" evidence="8">
    <location>
        <begin position="54"/>
        <end position="57"/>
    </location>
    <ligand>
        <name>carbamoyl phosphate</name>
        <dbReference type="ChEBI" id="CHEBI:58228"/>
    </ligand>
</feature>
<feature type="domain" description="Aspartate/ornithine carbamoyltransferase Asp/Orn-binding" evidence="9">
    <location>
        <begin position="151"/>
        <end position="321"/>
    </location>
</feature>
<dbReference type="OrthoDB" id="9802587at2"/>
<dbReference type="GO" id="GO:0016597">
    <property type="term" value="F:amino acid binding"/>
    <property type="evidence" value="ECO:0007669"/>
    <property type="project" value="InterPro"/>
</dbReference>
<dbReference type="Proteomes" id="UP000003573">
    <property type="component" value="Unassembled WGS sequence"/>
</dbReference>
<keyword evidence="12" id="KW-1185">Reference proteome</keyword>
<comment type="function">
    <text evidence="1">Reversibly catalyzes the transfer of the carbamoyl group from carbamoyl phosphate (CP) to the N(epsilon) atom of ornithine (ORN) to produce L-citrulline.</text>
</comment>
<proteinExistence type="inferred from homology"/>